<organism evidence="1 2">
    <name type="scientific">Glycine soja</name>
    <name type="common">Wild soybean</name>
    <dbReference type="NCBI Taxonomy" id="3848"/>
    <lineage>
        <taxon>Eukaryota</taxon>
        <taxon>Viridiplantae</taxon>
        <taxon>Streptophyta</taxon>
        <taxon>Embryophyta</taxon>
        <taxon>Tracheophyta</taxon>
        <taxon>Spermatophyta</taxon>
        <taxon>Magnoliopsida</taxon>
        <taxon>eudicotyledons</taxon>
        <taxon>Gunneridae</taxon>
        <taxon>Pentapetalae</taxon>
        <taxon>rosids</taxon>
        <taxon>fabids</taxon>
        <taxon>Fabales</taxon>
        <taxon>Fabaceae</taxon>
        <taxon>Papilionoideae</taxon>
        <taxon>50 kb inversion clade</taxon>
        <taxon>NPAAA clade</taxon>
        <taxon>indigoferoid/millettioid clade</taxon>
        <taxon>Phaseoleae</taxon>
        <taxon>Glycine</taxon>
        <taxon>Glycine subgen. Soja</taxon>
    </lineage>
</organism>
<accession>A0A445KUS4</accession>
<dbReference type="Proteomes" id="UP000289340">
    <property type="component" value="Chromosome 4"/>
</dbReference>
<dbReference type="EMBL" id="QZWG01000004">
    <property type="protein sequence ID" value="RZC14721.1"/>
    <property type="molecule type" value="Genomic_DNA"/>
</dbReference>
<comment type="caution">
    <text evidence="1">The sequence shown here is derived from an EMBL/GenBank/DDBJ whole genome shotgun (WGS) entry which is preliminary data.</text>
</comment>
<sequence>MHEDFDKPQWSPSNGIIISVGFNQYLQFLIIAQVYKQRLLSEVHAGIIPSTNN</sequence>
<protein>
    <submittedName>
        <fullName evidence="1">Uncharacterized protein</fullName>
    </submittedName>
</protein>
<dbReference type="AlphaFoldDB" id="A0A445KUS4"/>
<name>A0A445KUS4_GLYSO</name>
<evidence type="ECO:0000313" key="1">
    <source>
        <dbReference type="EMBL" id="RZC14721.1"/>
    </source>
</evidence>
<gene>
    <name evidence="1" type="ORF">D0Y65_008594</name>
</gene>
<reference evidence="1 2" key="1">
    <citation type="submission" date="2018-09" db="EMBL/GenBank/DDBJ databases">
        <title>A high-quality reference genome of wild soybean provides a powerful tool to mine soybean genomes.</title>
        <authorList>
            <person name="Xie M."/>
            <person name="Chung C.Y.L."/>
            <person name="Li M.-W."/>
            <person name="Wong F.-L."/>
            <person name="Chan T.-F."/>
            <person name="Lam H.-M."/>
        </authorList>
    </citation>
    <scope>NUCLEOTIDE SEQUENCE [LARGE SCALE GENOMIC DNA]</scope>
    <source>
        <strain evidence="2">cv. W05</strain>
        <tissue evidence="1">Hypocotyl of etiolated seedlings</tissue>
    </source>
</reference>
<keyword evidence="2" id="KW-1185">Reference proteome</keyword>
<evidence type="ECO:0000313" key="2">
    <source>
        <dbReference type="Proteomes" id="UP000289340"/>
    </source>
</evidence>
<proteinExistence type="predicted"/>